<dbReference type="GO" id="GO:0016020">
    <property type="term" value="C:membrane"/>
    <property type="evidence" value="ECO:0007669"/>
    <property type="project" value="GOC"/>
</dbReference>
<feature type="domain" description="Endonuclease/exonuclease/phosphatase" evidence="1">
    <location>
        <begin position="242"/>
        <end position="455"/>
    </location>
</feature>
<dbReference type="Proteomes" id="UP000762676">
    <property type="component" value="Unassembled WGS sequence"/>
</dbReference>
<dbReference type="EMBL" id="BMAT01009419">
    <property type="protein sequence ID" value="GFS06061.1"/>
    <property type="molecule type" value="Genomic_DNA"/>
</dbReference>
<dbReference type="InterPro" id="IPR051916">
    <property type="entry name" value="GPI-anchor_lipid_remodeler"/>
</dbReference>
<dbReference type="SUPFAM" id="SSF56219">
    <property type="entry name" value="DNase I-like"/>
    <property type="match status" value="1"/>
</dbReference>
<dbReference type="InterPro" id="IPR005135">
    <property type="entry name" value="Endo/exonuclease/phosphatase"/>
</dbReference>
<evidence type="ECO:0000313" key="2">
    <source>
        <dbReference type="EMBL" id="GFS06061.1"/>
    </source>
</evidence>
<reference evidence="2 3" key="1">
    <citation type="journal article" date="2021" name="Elife">
        <title>Chloroplast acquisition without the gene transfer in kleptoplastic sea slugs, Plakobranchus ocellatus.</title>
        <authorList>
            <person name="Maeda T."/>
            <person name="Takahashi S."/>
            <person name="Yoshida T."/>
            <person name="Shimamura S."/>
            <person name="Takaki Y."/>
            <person name="Nagai Y."/>
            <person name="Toyoda A."/>
            <person name="Suzuki Y."/>
            <person name="Arimoto A."/>
            <person name="Ishii H."/>
            <person name="Satoh N."/>
            <person name="Nishiyama T."/>
            <person name="Hasebe M."/>
            <person name="Maruyama T."/>
            <person name="Minagawa J."/>
            <person name="Obokata J."/>
            <person name="Shigenobu S."/>
        </authorList>
    </citation>
    <scope>NUCLEOTIDE SEQUENCE [LARGE SCALE GENOMIC DNA]</scope>
</reference>
<organism evidence="2 3">
    <name type="scientific">Elysia marginata</name>
    <dbReference type="NCBI Taxonomy" id="1093978"/>
    <lineage>
        <taxon>Eukaryota</taxon>
        <taxon>Metazoa</taxon>
        <taxon>Spiralia</taxon>
        <taxon>Lophotrochozoa</taxon>
        <taxon>Mollusca</taxon>
        <taxon>Gastropoda</taxon>
        <taxon>Heterobranchia</taxon>
        <taxon>Euthyneura</taxon>
        <taxon>Panpulmonata</taxon>
        <taxon>Sacoglossa</taxon>
        <taxon>Placobranchoidea</taxon>
        <taxon>Plakobranchidae</taxon>
        <taxon>Elysia</taxon>
    </lineage>
</organism>
<dbReference type="Pfam" id="PF03372">
    <property type="entry name" value="Exo_endo_phos"/>
    <property type="match status" value="1"/>
</dbReference>
<accession>A0AAV4I962</accession>
<sequence length="463" mass="53479">MLLWMLTGHFTQETDKKEPPVIEPDYQDLLYGSIWRHTIFSPHISHEVLDAEKHLRDFIGARYPELISMEKHLRCISHHVLWYSSTDKSPLVLDSYVQDKEGHKHPVSVPVSLGNTFNFLLVVGNNNTSSTHAFTITESIEHKFYLYSHIFYSITDQLARQKTECICNCEREKHRSHNVLSMLALSKSSQLYSENNCILSEKSEHMQDTHMTSFHGSVRQPAQSSEVKDKRAEWSKTTISVMTYNIWNFNAYKYSTSYNDYVERCQRILQILHETQPDIAGFQEVRFEQASGGKFGPNQVEHLLSALPGYQFVYQPAQLMPDSLHSGRTEEGVAIFSRFPIVHHDYLLLFRNRLNSADQHQRICLHAVIHVPYIGRIHVFNTHLSLSHEAREESVAQIIEFIREIGEDEPALLMGDLNATPDEKAIRMLSEASNLVDTWDRLYPSSNGFTFNNLDDQLSKRVI</sequence>
<dbReference type="GO" id="GO:0005783">
    <property type="term" value="C:endoplasmic reticulum"/>
    <property type="evidence" value="ECO:0007669"/>
    <property type="project" value="TreeGrafter"/>
</dbReference>
<name>A0AAV4I962_9GAST</name>
<dbReference type="PANTHER" id="PTHR14859">
    <property type="entry name" value="CALCOFLUOR WHITE HYPERSENSITIVE PROTEIN PRECURSOR"/>
    <property type="match status" value="1"/>
</dbReference>
<proteinExistence type="predicted"/>
<dbReference type="GO" id="GO:0006506">
    <property type="term" value="P:GPI anchor biosynthetic process"/>
    <property type="evidence" value="ECO:0007669"/>
    <property type="project" value="TreeGrafter"/>
</dbReference>
<evidence type="ECO:0000259" key="1">
    <source>
        <dbReference type="Pfam" id="PF03372"/>
    </source>
</evidence>
<keyword evidence="3" id="KW-1185">Reference proteome</keyword>
<dbReference type="Gene3D" id="3.60.10.10">
    <property type="entry name" value="Endonuclease/exonuclease/phosphatase"/>
    <property type="match status" value="1"/>
</dbReference>
<protein>
    <submittedName>
        <fullName evidence="2">Endonuclease/exonuclease/phosphatase</fullName>
    </submittedName>
</protein>
<comment type="caution">
    <text evidence="2">The sequence shown here is derived from an EMBL/GenBank/DDBJ whole genome shotgun (WGS) entry which is preliminary data.</text>
</comment>
<dbReference type="GO" id="GO:0004519">
    <property type="term" value="F:endonuclease activity"/>
    <property type="evidence" value="ECO:0007669"/>
    <property type="project" value="UniProtKB-KW"/>
</dbReference>
<dbReference type="InterPro" id="IPR036691">
    <property type="entry name" value="Endo/exonu/phosph_ase_sf"/>
</dbReference>
<evidence type="ECO:0000313" key="3">
    <source>
        <dbReference type="Proteomes" id="UP000762676"/>
    </source>
</evidence>
<keyword evidence="2" id="KW-0378">Hydrolase</keyword>
<dbReference type="AlphaFoldDB" id="A0AAV4I962"/>
<keyword evidence="2" id="KW-0255">Endonuclease</keyword>
<keyword evidence="2" id="KW-0540">Nuclease</keyword>
<dbReference type="PANTHER" id="PTHR14859:SF16">
    <property type="entry name" value="ENDONUCLEASE_EXONUCLEASE_PHOSPHATASE DOMAIN-CONTAINING PROTEIN"/>
    <property type="match status" value="1"/>
</dbReference>
<gene>
    <name evidence="2" type="ORF">ElyMa_004697700</name>
</gene>